<organism evidence="1 2">
    <name type="scientific">Methylophilus rhizosphaerae</name>
    <dbReference type="NCBI Taxonomy" id="492660"/>
    <lineage>
        <taxon>Bacteria</taxon>
        <taxon>Pseudomonadati</taxon>
        <taxon>Pseudomonadota</taxon>
        <taxon>Betaproteobacteria</taxon>
        <taxon>Nitrosomonadales</taxon>
        <taxon>Methylophilaceae</taxon>
        <taxon>Methylophilus</taxon>
    </lineage>
</organism>
<reference evidence="2" key="1">
    <citation type="submission" date="2016-10" db="EMBL/GenBank/DDBJ databases">
        <authorList>
            <person name="Varghese N."/>
            <person name="Submissions S."/>
        </authorList>
    </citation>
    <scope>NUCLEOTIDE SEQUENCE [LARGE SCALE GENOMIC DNA]</scope>
    <source>
        <strain evidence="2">CBMB127</strain>
    </source>
</reference>
<evidence type="ECO:0000313" key="2">
    <source>
        <dbReference type="Proteomes" id="UP000198629"/>
    </source>
</evidence>
<gene>
    <name evidence="1" type="ORF">SAMN05192566_0921</name>
</gene>
<name>A0A1G9B2I8_9PROT</name>
<proteinExistence type="predicted"/>
<dbReference type="RefSeq" id="WP_091470789.1">
    <property type="nucleotide sequence ID" value="NZ_FNFX01000002.1"/>
</dbReference>
<dbReference type="Proteomes" id="UP000198629">
    <property type="component" value="Unassembled WGS sequence"/>
</dbReference>
<protein>
    <submittedName>
        <fullName evidence="1">Uncharacterized protein</fullName>
    </submittedName>
</protein>
<dbReference type="EMBL" id="FNFX01000002">
    <property type="protein sequence ID" value="SDK33045.1"/>
    <property type="molecule type" value="Genomic_DNA"/>
</dbReference>
<dbReference type="AlphaFoldDB" id="A0A1G9B2I8"/>
<keyword evidence="2" id="KW-1185">Reference proteome</keyword>
<accession>A0A1G9B2I8</accession>
<evidence type="ECO:0000313" key="1">
    <source>
        <dbReference type="EMBL" id="SDK33045.1"/>
    </source>
</evidence>
<sequence length="72" mass="7915">MTFLSSQVQQIARIGANLELSPESNYLSSQVEQIIRIVKSREGHIRVHAGNYTSSQLEQFARIGGASVTIVV</sequence>